<dbReference type="AlphaFoldDB" id="A0A6N2U9Q3"/>
<name>A0A6N2U9Q3_9BACT</name>
<dbReference type="GO" id="GO:0016740">
    <property type="term" value="F:transferase activity"/>
    <property type="evidence" value="ECO:0007669"/>
    <property type="project" value="UniProtKB-KW"/>
</dbReference>
<dbReference type="EMBL" id="CACRSS010000016">
    <property type="protein sequence ID" value="VYT14590.1"/>
    <property type="molecule type" value="Genomic_DNA"/>
</dbReference>
<organism evidence="2">
    <name type="scientific">Akkermansia muciniphila</name>
    <dbReference type="NCBI Taxonomy" id="239935"/>
    <lineage>
        <taxon>Bacteria</taxon>
        <taxon>Pseudomonadati</taxon>
        <taxon>Verrucomicrobiota</taxon>
        <taxon>Verrucomicrobiia</taxon>
        <taxon>Verrucomicrobiales</taxon>
        <taxon>Akkermansiaceae</taxon>
        <taxon>Akkermansia</taxon>
    </lineage>
</organism>
<proteinExistence type="predicted"/>
<evidence type="ECO:0000259" key="1">
    <source>
        <dbReference type="Pfam" id="PF04230"/>
    </source>
</evidence>
<sequence length="303" mass="34333">MPESISILPALIKLGGFQYCANHGNIGDLLIDIATRQFFRRHHLPAQEKPHRHVVYGGGGRFVSFYGSLDEQKEELTARSVERCIILPHSFYQVDSLIRSFDERHLVFCREQRSLDYCLSLNERAQFLPADDMALYFCPNSLPSFILEEKGTPACPEPWAVSLLEKIRESVQESSFCAFRENYWQQGAFLPRRGKESALPAELILGRDISDLWNGWGDGSAEQAFLIGGLLSILKELDIVISDRLHICIAGLLAGCRVYFLDNNYGKLSGVYRQSLSDHPRANLLPHSELSVLFPEIFSLVRE</sequence>
<dbReference type="OrthoDB" id="200424at2"/>
<gene>
    <name evidence="2" type="ORF">AMLFYP55_00806</name>
</gene>
<keyword evidence="2" id="KW-0808">Transferase</keyword>
<feature type="domain" description="Polysaccharide pyruvyl transferase" evidence="1">
    <location>
        <begin position="25"/>
        <end position="264"/>
    </location>
</feature>
<dbReference type="Pfam" id="PF04230">
    <property type="entry name" value="PS_pyruv_trans"/>
    <property type="match status" value="1"/>
</dbReference>
<dbReference type="RefSeq" id="WP_146018122.1">
    <property type="nucleotide sequence ID" value="NZ_CACRSS010000016.1"/>
</dbReference>
<reference evidence="2" key="1">
    <citation type="submission" date="2019-11" db="EMBL/GenBank/DDBJ databases">
        <authorList>
            <person name="Feng L."/>
        </authorList>
    </citation>
    <scope>NUCLEOTIDE SEQUENCE</scope>
    <source>
        <strain evidence="2">AMuciniphilaLFYP55</strain>
    </source>
</reference>
<evidence type="ECO:0000313" key="2">
    <source>
        <dbReference type="EMBL" id="VYT14590.1"/>
    </source>
</evidence>
<dbReference type="InterPro" id="IPR007345">
    <property type="entry name" value="Polysacch_pyruvyl_Trfase"/>
</dbReference>
<accession>A0A6N2U9Q3</accession>
<protein>
    <submittedName>
        <fullName evidence="2">Polysaccharide pyruvyl transferase</fullName>
    </submittedName>
</protein>